<protein>
    <submittedName>
        <fullName evidence="1">Uncharacterized protein</fullName>
    </submittedName>
</protein>
<dbReference type="Proteomes" id="UP000603865">
    <property type="component" value="Unassembled WGS sequence"/>
</dbReference>
<keyword evidence="2" id="KW-1185">Reference proteome</keyword>
<evidence type="ECO:0000313" key="1">
    <source>
        <dbReference type="EMBL" id="GGR00675.1"/>
    </source>
</evidence>
<gene>
    <name evidence="1" type="ORF">GCM10008957_11880</name>
</gene>
<comment type="caution">
    <text evidence="1">The sequence shown here is derived from an EMBL/GenBank/DDBJ whole genome shotgun (WGS) entry which is preliminary data.</text>
</comment>
<name>A0A918C207_9DEIO</name>
<proteinExistence type="predicted"/>
<reference evidence="1" key="2">
    <citation type="submission" date="2020-09" db="EMBL/GenBank/DDBJ databases">
        <authorList>
            <person name="Sun Q."/>
            <person name="Ohkuma M."/>
        </authorList>
    </citation>
    <scope>NUCLEOTIDE SEQUENCE</scope>
    <source>
        <strain evidence="1">JCM 31311</strain>
    </source>
</reference>
<dbReference type="EMBL" id="BMQL01000004">
    <property type="protein sequence ID" value="GGR00675.1"/>
    <property type="molecule type" value="Genomic_DNA"/>
</dbReference>
<evidence type="ECO:0000313" key="2">
    <source>
        <dbReference type="Proteomes" id="UP000603865"/>
    </source>
</evidence>
<organism evidence="1 2">
    <name type="scientific">Deinococcus ruber</name>
    <dbReference type="NCBI Taxonomy" id="1848197"/>
    <lineage>
        <taxon>Bacteria</taxon>
        <taxon>Thermotogati</taxon>
        <taxon>Deinococcota</taxon>
        <taxon>Deinococci</taxon>
        <taxon>Deinococcales</taxon>
        <taxon>Deinococcaceae</taxon>
        <taxon>Deinococcus</taxon>
    </lineage>
</organism>
<dbReference type="AlphaFoldDB" id="A0A918C207"/>
<accession>A0A918C207</accession>
<sequence>MYTALMASSAVALTVPMADWTSESGDSSTWTDSAEACVLHEETLPQNFPALTDSAAATSLAVKMQQALLAQKLQDVVTQPLNRGGTYAVLAAYGFTQSGVQYRAVQLFVSDAGKLRTVTGSYSEGEASPCVLELHDFLRNTAN</sequence>
<reference evidence="1" key="1">
    <citation type="journal article" date="2014" name="Int. J. Syst. Evol. Microbiol.">
        <title>Complete genome sequence of Corynebacterium casei LMG S-19264T (=DSM 44701T), isolated from a smear-ripened cheese.</title>
        <authorList>
            <consortium name="US DOE Joint Genome Institute (JGI-PGF)"/>
            <person name="Walter F."/>
            <person name="Albersmeier A."/>
            <person name="Kalinowski J."/>
            <person name="Ruckert C."/>
        </authorList>
    </citation>
    <scope>NUCLEOTIDE SEQUENCE</scope>
    <source>
        <strain evidence="1">JCM 31311</strain>
    </source>
</reference>